<dbReference type="PANTHER" id="PTHR33121">
    <property type="entry name" value="CYCLIC DI-GMP PHOSPHODIESTERASE PDEF"/>
    <property type="match status" value="1"/>
</dbReference>
<keyword evidence="5" id="KW-1185">Reference proteome</keyword>
<gene>
    <name evidence="4" type="ORF">GCM10010982_38090</name>
</gene>
<dbReference type="PROSITE" id="PS50883">
    <property type="entry name" value="EAL"/>
    <property type="match status" value="1"/>
</dbReference>
<feature type="domain" description="EAL" evidence="2">
    <location>
        <begin position="480"/>
        <end position="733"/>
    </location>
</feature>
<dbReference type="Gene3D" id="3.30.70.270">
    <property type="match status" value="1"/>
</dbReference>
<feature type="domain" description="GGDEF" evidence="3">
    <location>
        <begin position="339"/>
        <end position="471"/>
    </location>
</feature>
<dbReference type="Gene3D" id="3.20.20.450">
    <property type="entry name" value="EAL domain"/>
    <property type="match status" value="1"/>
</dbReference>
<dbReference type="EMBL" id="BMLS01000009">
    <property type="protein sequence ID" value="GGO74685.1"/>
    <property type="molecule type" value="Genomic_DNA"/>
</dbReference>
<evidence type="ECO:0000259" key="2">
    <source>
        <dbReference type="PROSITE" id="PS50883"/>
    </source>
</evidence>
<evidence type="ECO:0008006" key="6">
    <source>
        <dbReference type="Google" id="ProtNLM"/>
    </source>
</evidence>
<dbReference type="Pfam" id="PF00563">
    <property type="entry name" value="EAL"/>
    <property type="match status" value="1"/>
</dbReference>
<dbReference type="SMART" id="SM00267">
    <property type="entry name" value="GGDEF"/>
    <property type="match status" value="1"/>
</dbReference>
<dbReference type="InterPro" id="IPR043128">
    <property type="entry name" value="Rev_trsase/Diguanyl_cyclase"/>
</dbReference>
<dbReference type="AlphaFoldDB" id="A0A917Z459"/>
<keyword evidence="1" id="KW-0472">Membrane</keyword>
<feature type="transmembrane region" description="Helical" evidence="1">
    <location>
        <begin position="61"/>
        <end position="79"/>
    </location>
</feature>
<evidence type="ECO:0000313" key="5">
    <source>
        <dbReference type="Proteomes" id="UP000606935"/>
    </source>
</evidence>
<evidence type="ECO:0000256" key="1">
    <source>
        <dbReference type="SAM" id="Phobius"/>
    </source>
</evidence>
<comment type="caution">
    <text evidence="4">The sequence shown here is derived from an EMBL/GenBank/DDBJ whole genome shotgun (WGS) entry which is preliminary data.</text>
</comment>
<dbReference type="SMART" id="SM00052">
    <property type="entry name" value="EAL"/>
    <property type="match status" value="1"/>
</dbReference>
<dbReference type="RefSeq" id="WP_188699034.1">
    <property type="nucleotide sequence ID" value="NZ_BMLS01000009.1"/>
</dbReference>
<protein>
    <recommendedName>
        <fullName evidence="6">Diguanylate cyclase/phosphodiesterase</fullName>
    </recommendedName>
</protein>
<dbReference type="SUPFAM" id="SSF55073">
    <property type="entry name" value="Nucleotide cyclase"/>
    <property type="match status" value="1"/>
</dbReference>
<dbReference type="PANTHER" id="PTHR33121:SF79">
    <property type="entry name" value="CYCLIC DI-GMP PHOSPHODIESTERASE PDED-RELATED"/>
    <property type="match status" value="1"/>
</dbReference>
<keyword evidence="1" id="KW-1133">Transmembrane helix</keyword>
<evidence type="ECO:0000313" key="4">
    <source>
        <dbReference type="EMBL" id="GGO74685.1"/>
    </source>
</evidence>
<dbReference type="InterPro" id="IPR000160">
    <property type="entry name" value="GGDEF_dom"/>
</dbReference>
<proteinExistence type="predicted"/>
<dbReference type="InterPro" id="IPR029787">
    <property type="entry name" value="Nucleotide_cyclase"/>
</dbReference>
<feature type="transmembrane region" description="Helical" evidence="1">
    <location>
        <begin position="135"/>
        <end position="151"/>
    </location>
</feature>
<dbReference type="Proteomes" id="UP000606935">
    <property type="component" value="Unassembled WGS sequence"/>
</dbReference>
<feature type="transmembrane region" description="Helical" evidence="1">
    <location>
        <begin position="86"/>
        <end position="106"/>
    </location>
</feature>
<dbReference type="CDD" id="cd01948">
    <property type="entry name" value="EAL"/>
    <property type="match status" value="1"/>
</dbReference>
<dbReference type="InterPro" id="IPR001633">
    <property type="entry name" value="EAL_dom"/>
</dbReference>
<dbReference type="SUPFAM" id="SSF141868">
    <property type="entry name" value="EAL domain-like"/>
    <property type="match status" value="1"/>
</dbReference>
<dbReference type="PROSITE" id="PS50887">
    <property type="entry name" value="GGDEF"/>
    <property type="match status" value="1"/>
</dbReference>
<feature type="transmembrane region" description="Helical" evidence="1">
    <location>
        <begin position="171"/>
        <end position="192"/>
    </location>
</feature>
<accession>A0A917Z459</accession>
<feature type="transmembrane region" description="Helical" evidence="1">
    <location>
        <begin position="34"/>
        <end position="55"/>
    </location>
</feature>
<dbReference type="InterPro" id="IPR035919">
    <property type="entry name" value="EAL_sf"/>
</dbReference>
<dbReference type="InterPro" id="IPR050706">
    <property type="entry name" value="Cyclic-di-GMP_PDE-like"/>
</dbReference>
<organism evidence="4 5">
    <name type="scientific">Bowmanella pacifica</name>
    <dbReference type="NCBI Taxonomy" id="502051"/>
    <lineage>
        <taxon>Bacteria</taxon>
        <taxon>Pseudomonadati</taxon>
        <taxon>Pseudomonadota</taxon>
        <taxon>Gammaproteobacteria</taxon>
        <taxon>Alteromonadales</taxon>
        <taxon>Alteromonadaceae</taxon>
        <taxon>Bowmanella</taxon>
    </lineage>
</organism>
<dbReference type="Pfam" id="PF00990">
    <property type="entry name" value="GGDEF"/>
    <property type="match status" value="1"/>
</dbReference>
<name>A0A917Z459_9ALTE</name>
<dbReference type="GO" id="GO:0071111">
    <property type="term" value="F:cyclic-guanylate-specific phosphodiesterase activity"/>
    <property type="evidence" value="ECO:0007669"/>
    <property type="project" value="InterPro"/>
</dbReference>
<reference evidence="4" key="1">
    <citation type="journal article" date="2014" name="Int. J. Syst. Evol. Microbiol.">
        <title>Complete genome sequence of Corynebacterium casei LMG S-19264T (=DSM 44701T), isolated from a smear-ripened cheese.</title>
        <authorList>
            <consortium name="US DOE Joint Genome Institute (JGI-PGF)"/>
            <person name="Walter F."/>
            <person name="Albersmeier A."/>
            <person name="Kalinowski J."/>
            <person name="Ruckert C."/>
        </authorList>
    </citation>
    <scope>NUCLEOTIDE SEQUENCE</scope>
    <source>
        <strain evidence="4">CGMCC 1.7086</strain>
    </source>
</reference>
<evidence type="ECO:0000259" key="3">
    <source>
        <dbReference type="PROSITE" id="PS50887"/>
    </source>
</evidence>
<keyword evidence="1" id="KW-0812">Transmembrane</keyword>
<sequence>MNWLYQHIKNYLLLEKEHFTDADNRIWKLSALRIILLSGTLLTLVILLHSSYVAYRLDRHFVLAISSTFVLLLVMILSLGKNATNLAAAGLLLTVVLAGVSILLFVPDFESAKFGLLFLFTLPLFVRLFFGNKAAIVAMLFNLIPYALLIRNTPLPQLFNLQASLPQTHTYLSSLVFLFFNFCLPLAVMRLLTTLDRQSKALTLQSRKLGTIVNRYQEIFDNGGTASFFCDQQGNILQANQTARELIRQAGGKCGSLAKIFHFDESLSPGKKIRGKLKAPPHDHYELHPASLVHHKKQLIHCHNISQQDSFKRLYFLDSLTGLRNHNFWYERAFSRLKHPKVLLLLKLANLREVNVQHGLHTGDQLLVELSRQLRRKLPGQVHFYRFPGAKFMLATPVSVFQNQRPQEWLTQYLPSFISLQMPEGCLDLLLDWRVGTSPQREGVAANLLIEECAIALSRADSKHHVVEYEQIYSRTIHRNSLLRDKVKQFLDERALELWLQPQFNAEHQLTGYEALARIRQQGNQTVLTPQQFLPQIDQHDWHVQFSTQVLNKTIDILRNWPSTLPSVPVAINLAGPEILDDAFYEKLLRYYSQSPLLRQRLELEITETSAMARHDETRKRLTCLSELGVCVIIDDFGTGHASLSQLIDISASTLKIDREFIDRITDSQRHLKLVQATLELANKLNMHTIAEGVENSEQLALLKSLGCQRFQGYLFGKPMPLSHWVEQYSAVSTT</sequence>
<reference evidence="4" key="2">
    <citation type="submission" date="2020-09" db="EMBL/GenBank/DDBJ databases">
        <authorList>
            <person name="Sun Q."/>
            <person name="Zhou Y."/>
        </authorList>
    </citation>
    <scope>NUCLEOTIDE SEQUENCE</scope>
    <source>
        <strain evidence="4">CGMCC 1.7086</strain>
    </source>
</reference>